<evidence type="ECO:0008006" key="4">
    <source>
        <dbReference type="Google" id="ProtNLM"/>
    </source>
</evidence>
<dbReference type="AlphaFoldDB" id="A0A9W4XPP8"/>
<dbReference type="InterPro" id="IPR051678">
    <property type="entry name" value="AGP_Transferase"/>
</dbReference>
<dbReference type="Gene3D" id="3.90.1200.10">
    <property type="match status" value="1"/>
</dbReference>
<evidence type="ECO:0000313" key="3">
    <source>
        <dbReference type="Proteomes" id="UP001152607"/>
    </source>
</evidence>
<feature type="compositionally biased region" description="Low complexity" evidence="1">
    <location>
        <begin position="136"/>
        <end position="146"/>
    </location>
</feature>
<accession>A0A9W4XPP8</accession>
<gene>
    <name evidence="2" type="ORF">PDIGIT_LOCUS12902</name>
</gene>
<name>A0A9W4XPP8_9PLEO</name>
<dbReference type="Proteomes" id="UP001152607">
    <property type="component" value="Unassembled WGS sequence"/>
</dbReference>
<comment type="caution">
    <text evidence="2">The sequence shown here is derived from an EMBL/GenBank/DDBJ whole genome shotgun (WGS) entry which is preliminary data.</text>
</comment>
<dbReference type="OrthoDB" id="10003767at2759"/>
<feature type="region of interest" description="Disordered" evidence="1">
    <location>
        <begin position="118"/>
        <end position="153"/>
    </location>
</feature>
<evidence type="ECO:0000313" key="2">
    <source>
        <dbReference type="EMBL" id="CAI6339739.1"/>
    </source>
</evidence>
<proteinExistence type="predicted"/>
<dbReference type="InterPro" id="IPR011009">
    <property type="entry name" value="Kinase-like_dom_sf"/>
</dbReference>
<protein>
    <recommendedName>
        <fullName evidence="4">Aminoglycoside phosphotransferase domain-containing protein</fullName>
    </recommendedName>
</protein>
<keyword evidence="3" id="KW-1185">Reference proteome</keyword>
<dbReference type="EMBL" id="CAOQHR010000009">
    <property type="protein sequence ID" value="CAI6339739.1"/>
    <property type="molecule type" value="Genomic_DNA"/>
</dbReference>
<organism evidence="2 3">
    <name type="scientific">Periconia digitata</name>
    <dbReference type="NCBI Taxonomy" id="1303443"/>
    <lineage>
        <taxon>Eukaryota</taxon>
        <taxon>Fungi</taxon>
        <taxon>Dikarya</taxon>
        <taxon>Ascomycota</taxon>
        <taxon>Pezizomycotina</taxon>
        <taxon>Dothideomycetes</taxon>
        <taxon>Pleosporomycetidae</taxon>
        <taxon>Pleosporales</taxon>
        <taxon>Massarineae</taxon>
        <taxon>Periconiaceae</taxon>
        <taxon>Periconia</taxon>
    </lineage>
</organism>
<dbReference type="SUPFAM" id="SSF56112">
    <property type="entry name" value="Protein kinase-like (PK-like)"/>
    <property type="match status" value="1"/>
</dbReference>
<sequence length="658" mass="73723">MVCARAGLRASSSDFNLLFKNNYPIICECISHATSTTVSVDCHRSSTAPSSSGTECTSISEPIFKVALRRFAINKGSFSGLELLSEPPRRHQHILHDTASLSERVARWLSSISLSTQSSFGPYSGTYHSTEREDSISSSEYQSTSSGEDDSRLLHLTSVSSTSPKTNDEKDRRSLVHVNEIMDSSDPSELFFPNPAETHLETKKGYSGDSFDPSDSLTISAYTSLLSKHIPSLEEVESFSPGCVVMGRKSSGTFHVVQFLMIVRGPAQGTYVVKIPRSGVEQTWTDFDAWNLCSEAETMILINKKSKCLAPEVLGYQAYLPGSVIDVPYILMKAIDGVSAFDIWHNFDQLGNIVHESQLSPDEQRQSKQKRVNFVESLVENMASLSVFEFSRSGVLFKFLREDSYKLGNTNTWIMTNWHEISMTVTPSFDSPYGYWNYTFNSLYCSVKAGDSEETVLRNMGRAWIMKTILSTPAFQGDTNNPEAKNFALRHEDLDLQNILCDPETGVVTGIIDWDRCRAVPRPIAYSSLPLFLIRPWHPKYEVEPERLSPQEVTEYSRLYANAMHKAIGNFNNDAQFTLKSGMYQAVNSSLYGSSLGDRNTDDVIQKIIAESDVLRRMSIADVYLSLGKELQHPRAGYMVEQVRNELYRVMSPVGNEE</sequence>
<dbReference type="PANTHER" id="PTHR21310">
    <property type="entry name" value="AMINOGLYCOSIDE PHOSPHOTRANSFERASE-RELATED-RELATED"/>
    <property type="match status" value="1"/>
</dbReference>
<reference evidence="2" key="1">
    <citation type="submission" date="2023-01" db="EMBL/GenBank/DDBJ databases">
        <authorList>
            <person name="Van Ghelder C."/>
            <person name="Rancurel C."/>
        </authorList>
    </citation>
    <scope>NUCLEOTIDE SEQUENCE</scope>
    <source>
        <strain evidence="2">CNCM I-4278</strain>
    </source>
</reference>
<evidence type="ECO:0000256" key="1">
    <source>
        <dbReference type="SAM" id="MobiDB-lite"/>
    </source>
</evidence>
<dbReference type="PANTHER" id="PTHR21310:SF51">
    <property type="entry name" value="AMINOGLYCOSIDE PHOSPHOTRANSFERASE DOMAIN-CONTAINING PROTEIN"/>
    <property type="match status" value="1"/>
</dbReference>